<gene>
    <name evidence="3" type="ORF">SAMN05421812_107269</name>
</gene>
<dbReference type="OrthoDB" id="4694899at2"/>
<dbReference type="InterPro" id="IPR036513">
    <property type="entry name" value="STAS_dom_sf"/>
</dbReference>
<dbReference type="PROSITE" id="PS50801">
    <property type="entry name" value="STAS"/>
    <property type="match status" value="1"/>
</dbReference>
<dbReference type="RefSeq" id="WP_089250888.1">
    <property type="nucleotide sequence ID" value="NZ_FZPH01000007.1"/>
</dbReference>
<dbReference type="SUPFAM" id="SSF55781">
    <property type="entry name" value="GAF domain-like"/>
    <property type="match status" value="1"/>
</dbReference>
<reference evidence="3 4" key="1">
    <citation type="submission" date="2017-06" db="EMBL/GenBank/DDBJ databases">
        <authorList>
            <person name="Kim H.J."/>
            <person name="Triplett B.A."/>
        </authorList>
    </citation>
    <scope>NUCLEOTIDE SEQUENCE [LARGE SCALE GENOMIC DNA]</scope>
    <source>
        <strain evidence="3 4">CGMCC 4.5593</strain>
    </source>
</reference>
<dbReference type="Gene3D" id="3.30.750.24">
    <property type="entry name" value="STAS domain"/>
    <property type="match status" value="1"/>
</dbReference>
<accession>A0A239N751</accession>
<dbReference type="InterPro" id="IPR029016">
    <property type="entry name" value="GAF-like_dom_sf"/>
</dbReference>
<dbReference type="InterPro" id="IPR003018">
    <property type="entry name" value="GAF"/>
</dbReference>
<dbReference type="SUPFAM" id="SSF52091">
    <property type="entry name" value="SpoIIaa-like"/>
    <property type="match status" value="1"/>
</dbReference>
<dbReference type="InterPro" id="IPR002645">
    <property type="entry name" value="STAS_dom"/>
</dbReference>
<protein>
    <submittedName>
        <fullName evidence="3">Anti-anti-sigma factor</fullName>
    </submittedName>
</protein>
<feature type="domain" description="STAS" evidence="2">
    <location>
        <begin position="28"/>
        <end position="107"/>
    </location>
</feature>
<dbReference type="EMBL" id="FZPH01000007">
    <property type="protein sequence ID" value="SNT49999.1"/>
    <property type="molecule type" value="Genomic_DNA"/>
</dbReference>
<evidence type="ECO:0000313" key="4">
    <source>
        <dbReference type="Proteomes" id="UP000198362"/>
    </source>
</evidence>
<evidence type="ECO:0000313" key="3">
    <source>
        <dbReference type="EMBL" id="SNT49999.1"/>
    </source>
</evidence>
<name>A0A239N751_9ACTN</name>
<dbReference type="Proteomes" id="UP000198362">
    <property type="component" value="Unassembled WGS sequence"/>
</dbReference>
<feature type="region of interest" description="Disordered" evidence="1">
    <location>
        <begin position="129"/>
        <end position="148"/>
    </location>
</feature>
<proteinExistence type="predicted"/>
<evidence type="ECO:0000256" key="1">
    <source>
        <dbReference type="SAM" id="MobiDB-lite"/>
    </source>
</evidence>
<evidence type="ECO:0000259" key="2">
    <source>
        <dbReference type="PROSITE" id="PS50801"/>
    </source>
</evidence>
<dbReference type="Pfam" id="PF01740">
    <property type="entry name" value="STAS"/>
    <property type="match status" value="1"/>
</dbReference>
<dbReference type="AlphaFoldDB" id="A0A239N751"/>
<sequence>MASPREGAPRPHVWRTATVEITCTDDGVVTVVGDADIAAETALLAAIRTALAKPTPVVVVDLTAATFLDARAVSVLVGGFWVAAHEGRQLRLTGVHGVIGRVLDATGTLALLTGDAVVPLPGIRRAGPHLPTLRAPAGTRRRVEPPDDRRALSLGLDPGVSALTDVDFLATADRPLLIGAVLEAALTSTGATAVDVQRVEPGDGSLHIVGHHGFGRAFLDFFAQVDVDDPTACAAALRLNRPIEIDDVTRHPIFAGRGSLAALRDAGTRSVYSYPLAGPSGAPIGVLSFHYARPSAERASRSDVALAASAAMRVVVNY</sequence>
<dbReference type="Gene3D" id="3.30.450.40">
    <property type="match status" value="1"/>
</dbReference>
<dbReference type="CDD" id="cd07043">
    <property type="entry name" value="STAS_anti-anti-sigma_factors"/>
    <property type="match status" value="1"/>
</dbReference>
<keyword evidence="4" id="KW-1185">Reference proteome</keyword>
<organism evidence="3 4">
    <name type="scientific">Asanoa hainanensis</name>
    <dbReference type="NCBI Taxonomy" id="560556"/>
    <lineage>
        <taxon>Bacteria</taxon>
        <taxon>Bacillati</taxon>
        <taxon>Actinomycetota</taxon>
        <taxon>Actinomycetes</taxon>
        <taxon>Micromonosporales</taxon>
        <taxon>Micromonosporaceae</taxon>
        <taxon>Asanoa</taxon>
    </lineage>
</organism>
<dbReference type="Pfam" id="PF01590">
    <property type="entry name" value="GAF"/>
    <property type="match status" value="1"/>
</dbReference>